<dbReference type="EMBL" id="LSRX01000573">
    <property type="protein sequence ID" value="OLP93679.1"/>
    <property type="molecule type" value="Genomic_DNA"/>
</dbReference>
<dbReference type="Proteomes" id="UP000186817">
    <property type="component" value="Unassembled WGS sequence"/>
</dbReference>
<protein>
    <submittedName>
        <fullName evidence="1">Uncharacterized protein</fullName>
    </submittedName>
</protein>
<reference evidence="1 2" key="1">
    <citation type="submission" date="2016-02" db="EMBL/GenBank/DDBJ databases">
        <title>Genome analysis of coral dinoflagellate symbionts highlights evolutionary adaptations to a symbiotic lifestyle.</title>
        <authorList>
            <person name="Aranda M."/>
            <person name="Li Y."/>
            <person name="Liew Y.J."/>
            <person name="Baumgarten S."/>
            <person name="Simakov O."/>
            <person name="Wilson M."/>
            <person name="Piel J."/>
            <person name="Ashoor H."/>
            <person name="Bougouffa S."/>
            <person name="Bajic V.B."/>
            <person name="Ryu T."/>
            <person name="Ravasi T."/>
            <person name="Bayer T."/>
            <person name="Micklem G."/>
            <person name="Kim H."/>
            <person name="Bhak J."/>
            <person name="Lajeunesse T.C."/>
            <person name="Voolstra C.R."/>
        </authorList>
    </citation>
    <scope>NUCLEOTIDE SEQUENCE [LARGE SCALE GENOMIC DNA]</scope>
    <source>
        <strain evidence="1 2">CCMP2467</strain>
    </source>
</reference>
<accession>A0A1Q9DEW0</accession>
<dbReference type="AlphaFoldDB" id="A0A1Q9DEW0"/>
<organism evidence="1 2">
    <name type="scientific">Symbiodinium microadriaticum</name>
    <name type="common">Dinoflagellate</name>
    <name type="synonym">Zooxanthella microadriatica</name>
    <dbReference type="NCBI Taxonomy" id="2951"/>
    <lineage>
        <taxon>Eukaryota</taxon>
        <taxon>Sar</taxon>
        <taxon>Alveolata</taxon>
        <taxon>Dinophyceae</taxon>
        <taxon>Suessiales</taxon>
        <taxon>Symbiodiniaceae</taxon>
        <taxon>Symbiodinium</taxon>
    </lineage>
</organism>
<proteinExistence type="predicted"/>
<gene>
    <name evidence="1" type="ORF">AK812_SmicGene24386</name>
</gene>
<sequence>MLPCCRQDLGTAAFCCKDVQSDAAASSRLAPCFVPRSWDAIGIHLHQLVGALIAACTTASRGSTKTELAHSAFSLYYLVMLHLCRAATKHPQQTDKFCLSRVTVRNLAHLAAHTINQCQLPWEHRDLQELAIEVYFSRIKAGYRGSPAIRDCIDGICLQAMKQMLELRKLPQDFQFSKGTVQDRTPVSRDQLTQISKEALACCCKFQAMISVDETSEDIYSHFRLWYPKKGLAVLQAEADDNVDEVTDLAVLAGVNTTLLDEPIATVELLQARAEQAEEMEAAMEALVALDEPDQEQADSTMPPADEDFAPPAFPDGLLPEEPPDDAQDPASFDLGEATLKRALCFLGPIRRVARWVRLEEGKLSEALLKRQSQSTAWNRVEHELALARRIASLSLTRVSRAESWAKTQAAFLKEKLPMRESQPIL</sequence>
<comment type="caution">
    <text evidence="1">The sequence shown here is derived from an EMBL/GenBank/DDBJ whole genome shotgun (WGS) entry which is preliminary data.</text>
</comment>
<name>A0A1Q9DEW0_SYMMI</name>
<dbReference type="OrthoDB" id="427914at2759"/>
<keyword evidence="2" id="KW-1185">Reference proteome</keyword>
<evidence type="ECO:0000313" key="1">
    <source>
        <dbReference type="EMBL" id="OLP93679.1"/>
    </source>
</evidence>
<evidence type="ECO:0000313" key="2">
    <source>
        <dbReference type="Proteomes" id="UP000186817"/>
    </source>
</evidence>